<evidence type="ECO:0000256" key="1">
    <source>
        <dbReference type="SAM" id="Phobius"/>
    </source>
</evidence>
<keyword evidence="1" id="KW-0812">Transmembrane</keyword>
<accession>A0A1H3Y5U7</accession>
<keyword evidence="1" id="KW-1133">Transmembrane helix</keyword>
<reference evidence="2 3" key="1">
    <citation type="submission" date="2016-10" db="EMBL/GenBank/DDBJ databases">
        <authorList>
            <person name="de Groot N.N."/>
        </authorList>
    </citation>
    <scope>NUCLEOTIDE SEQUENCE [LARGE SCALE GENOMIC DNA]</scope>
    <source>
        <strain evidence="2 3">DSM 23581</strain>
    </source>
</reference>
<proteinExistence type="predicted"/>
<organism evidence="2 3">
    <name type="scientific">Psychroflexus halocasei</name>
    <dbReference type="NCBI Taxonomy" id="908615"/>
    <lineage>
        <taxon>Bacteria</taxon>
        <taxon>Pseudomonadati</taxon>
        <taxon>Bacteroidota</taxon>
        <taxon>Flavobacteriia</taxon>
        <taxon>Flavobacteriales</taxon>
        <taxon>Flavobacteriaceae</taxon>
        <taxon>Psychroflexus</taxon>
    </lineage>
</organism>
<dbReference type="EMBL" id="FNQF01000003">
    <property type="protein sequence ID" value="SEA06451.1"/>
    <property type="molecule type" value="Genomic_DNA"/>
</dbReference>
<dbReference type="AlphaFoldDB" id="A0A1H3Y5U7"/>
<sequence>MKMKEDDIRELLKLYDLGETTIEQEETLRDFFLENTDIPEDLEIYQQMFVGFQEAKKEDYDEFKFEKPKSKKLTHQFYKLAAVLIVLIASSFYLNSHYQDYKQKEEARLVFKQTKEVLDKLSFEMNKASSNLKYINKLEETKKRLIQ</sequence>
<evidence type="ECO:0000313" key="3">
    <source>
        <dbReference type="Proteomes" id="UP000198820"/>
    </source>
</evidence>
<keyword evidence="1" id="KW-0472">Membrane</keyword>
<evidence type="ECO:0000313" key="2">
    <source>
        <dbReference type="EMBL" id="SEA06451.1"/>
    </source>
</evidence>
<dbReference type="Proteomes" id="UP000198820">
    <property type="component" value="Unassembled WGS sequence"/>
</dbReference>
<name>A0A1H3Y5U7_9FLAO</name>
<dbReference type="RefSeq" id="WP_093240177.1">
    <property type="nucleotide sequence ID" value="NZ_FNQF01000003.1"/>
</dbReference>
<feature type="transmembrane region" description="Helical" evidence="1">
    <location>
        <begin position="77"/>
        <end position="94"/>
    </location>
</feature>
<protein>
    <submittedName>
        <fullName evidence="2">Uncharacterized protein</fullName>
    </submittedName>
</protein>
<gene>
    <name evidence="2" type="ORF">SAMN05421540_10330</name>
</gene>
<keyword evidence="3" id="KW-1185">Reference proteome</keyword>
<dbReference type="STRING" id="908615.SAMN05421540_10330"/>